<evidence type="ECO:0000256" key="4">
    <source>
        <dbReference type="ARBA" id="ARBA00022827"/>
    </source>
</evidence>
<dbReference type="EMBL" id="WEGI01000021">
    <property type="protein sequence ID" value="MQY31574.1"/>
    <property type="molecule type" value="Genomic_DNA"/>
</dbReference>
<dbReference type="InterPro" id="IPR037069">
    <property type="entry name" value="AcylCoA_DH/ox_N_sf"/>
</dbReference>
<keyword evidence="4" id="KW-0274">FAD</keyword>
<dbReference type="InterPro" id="IPR009100">
    <property type="entry name" value="AcylCoA_DH/oxidase_NM_dom_sf"/>
</dbReference>
<dbReference type="SUPFAM" id="SSF47203">
    <property type="entry name" value="Acyl-CoA dehydrogenase C-terminal domain-like"/>
    <property type="match status" value="1"/>
</dbReference>
<sequence>MRLDPEPTEDQRLLLDTSARFIDEVLPLTAIRALADGGSAGAGHVGAAAELGWFAMFADETFGGGSVSGDPVADAVLLARLRGERLLPEPFVAANAVAAAVSAVGDEARQRAVLPELVTGKARATLAVAGDALWGGTALLAETAGADLSLTGSVIVDDASADWILLTASTAGGTLPVLIETDHLTAGRPLACLDLTRRLVRMTLDGVRVPHTATLPGAAERLRTVAALLSAAETIGALDRLFDLTRQYSLDRIAFGRPIGSFQALKHLMADMSVAVEAMKAVLAGATRAVAADRSYAAETVAILAAYVGERAARLVQDCQQVYGGIGFAWEHDLHLYLRRAVTNVALYGTTEFHRGRILAAHADELQEAR</sequence>
<organism evidence="8 9">
    <name type="scientific">Nocardia aurantia</name>
    <dbReference type="NCBI Taxonomy" id="2585199"/>
    <lineage>
        <taxon>Bacteria</taxon>
        <taxon>Bacillati</taxon>
        <taxon>Actinomycetota</taxon>
        <taxon>Actinomycetes</taxon>
        <taxon>Mycobacteriales</taxon>
        <taxon>Nocardiaceae</taxon>
        <taxon>Nocardia</taxon>
    </lineage>
</organism>
<keyword evidence="9" id="KW-1185">Reference proteome</keyword>
<evidence type="ECO:0000256" key="1">
    <source>
        <dbReference type="ARBA" id="ARBA00001974"/>
    </source>
</evidence>
<evidence type="ECO:0000259" key="6">
    <source>
        <dbReference type="Pfam" id="PF00441"/>
    </source>
</evidence>
<dbReference type="InterPro" id="IPR009075">
    <property type="entry name" value="AcylCo_DH/oxidase_C"/>
</dbReference>
<dbReference type="RefSeq" id="WP_153348812.1">
    <property type="nucleotide sequence ID" value="NZ_WEGI01000021.1"/>
</dbReference>
<dbReference type="OrthoDB" id="8677713at2"/>
<protein>
    <submittedName>
        <fullName evidence="8">Crotonobetainyl-CoA dehydrogenase</fullName>
        <ecNumber evidence="8">1.3.99.-</ecNumber>
    </submittedName>
</protein>
<evidence type="ECO:0000256" key="2">
    <source>
        <dbReference type="ARBA" id="ARBA00009347"/>
    </source>
</evidence>
<dbReference type="GO" id="GO:0050660">
    <property type="term" value="F:flavin adenine dinucleotide binding"/>
    <property type="evidence" value="ECO:0007669"/>
    <property type="project" value="InterPro"/>
</dbReference>
<dbReference type="InterPro" id="IPR036250">
    <property type="entry name" value="AcylCo_DH-like_C"/>
</dbReference>
<dbReference type="SUPFAM" id="SSF56645">
    <property type="entry name" value="Acyl-CoA dehydrogenase NM domain-like"/>
    <property type="match status" value="1"/>
</dbReference>
<keyword evidence="3" id="KW-0285">Flavoprotein</keyword>
<dbReference type="PANTHER" id="PTHR43884:SF20">
    <property type="entry name" value="ACYL-COA DEHYDROGENASE FADE28"/>
    <property type="match status" value="1"/>
</dbReference>
<evidence type="ECO:0000256" key="5">
    <source>
        <dbReference type="ARBA" id="ARBA00023002"/>
    </source>
</evidence>
<comment type="caution">
    <text evidence="8">The sequence shown here is derived from an EMBL/GenBank/DDBJ whole genome shotgun (WGS) entry which is preliminary data.</text>
</comment>
<dbReference type="Gene3D" id="1.20.140.10">
    <property type="entry name" value="Butyryl-CoA Dehydrogenase, subunit A, domain 3"/>
    <property type="match status" value="1"/>
</dbReference>
<name>A0A7K0E349_9NOCA</name>
<keyword evidence="5 8" id="KW-0560">Oxidoreductase</keyword>
<dbReference type="AlphaFoldDB" id="A0A7K0E349"/>
<dbReference type="EC" id="1.3.99.-" evidence="8"/>
<gene>
    <name evidence="8" type="primary">caiA_4</name>
    <name evidence="8" type="ORF">NRB56_71830</name>
</gene>
<feature type="domain" description="Acyl-CoA dehydrogenase/oxidase C-terminal" evidence="6">
    <location>
        <begin position="227"/>
        <end position="360"/>
    </location>
</feature>
<dbReference type="Proteomes" id="UP000431401">
    <property type="component" value="Unassembled WGS sequence"/>
</dbReference>
<dbReference type="GO" id="GO:0003995">
    <property type="term" value="F:acyl-CoA dehydrogenase activity"/>
    <property type="evidence" value="ECO:0007669"/>
    <property type="project" value="TreeGrafter"/>
</dbReference>
<comment type="cofactor">
    <cofactor evidence="1">
        <name>FAD</name>
        <dbReference type="ChEBI" id="CHEBI:57692"/>
    </cofactor>
</comment>
<dbReference type="Pfam" id="PF02771">
    <property type="entry name" value="Acyl-CoA_dh_N"/>
    <property type="match status" value="1"/>
</dbReference>
<proteinExistence type="inferred from homology"/>
<dbReference type="PANTHER" id="PTHR43884">
    <property type="entry name" value="ACYL-COA DEHYDROGENASE"/>
    <property type="match status" value="1"/>
</dbReference>
<feature type="domain" description="Acyl-CoA dehydrogenase/oxidase N-terminal" evidence="7">
    <location>
        <begin position="8"/>
        <end position="121"/>
    </location>
</feature>
<evidence type="ECO:0000256" key="3">
    <source>
        <dbReference type="ARBA" id="ARBA00022630"/>
    </source>
</evidence>
<evidence type="ECO:0000313" key="9">
    <source>
        <dbReference type="Proteomes" id="UP000431401"/>
    </source>
</evidence>
<dbReference type="Gene3D" id="1.10.540.10">
    <property type="entry name" value="Acyl-CoA dehydrogenase/oxidase, N-terminal domain"/>
    <property type="match status" value="1"/>
</dbReference>
<evidence type="ECO:0000259" key="7">
    <source>
        <dbReference type="Pfam" id="PF02771"/>
    </source>
</evidence>
<reference evidence="8 9" key="1">
    <citation type="submission" date="2019-10" db="EMBL/GenBank/DDBJ databases">
        <title>Nocardia macrotermitis sp. nov. and Nocardia aurantia sp. nov., isolated from the gut of fungus growing-termite Macrotermes natalensis.</title>
        <authorList>
            <person name="Benndorf R."/>
            <person name="Schwitalla J."/>
            <person name="Martin K."/>
            <person name="De Beer W."/>
            <person name="Kaster A.-K."/>
            <person name="Vollmers J."/>
            <person name="Poulsen M."/>
            <person name="Beemelmanns C."/>
        </authorList>
    </citation>
    <scope>NUCLEOTIDE SEQUENCE [LARGE SCALE GENOMIC DNA]</scope>
    <source>
        <strain evidence="8 9">RB56</strain>
    </source>
</reference>
<evidence type="ECO:0000313" key="8">
    <source>
        <dbReference type="EMBL" id="MQY31574.1"/>
    </source>
</evidence>
<accession>A0A7K0E349</accession>
<dbReference type="Pfam" id="PF00441">
    <property type="entry name" value="Acyl-CoA_dh_1"/>
    <property type="match status" value="1"/>
</dbReference>
<dbReference type="InterPro" id="IPR013786">
    <property type="entry name" value="AcylCoA_DH/ox_N"/>
</dbReference>
<comment type="similarity">
    <text evidence="2">Belongs to the acyl-CoA dehydrogenase family.</text>
</comment>